<sequence>MNSADQSLISFHRTRDGFLAARLGERAFLALPSKTGGVSLASARHIDQPPEEWRPSDFYIFGRLLEDEAAFRRHVEQLADHQRQLLRLDRREVRTHAVTPWGTAQMSWAYEEGVVCHSTASHGGFRLDEERNALVHPAYRNADGCYEEDSQWSKVAATFPRLFTDYERKCADETLRAGEPESYEIVNNVVLRPGESRTKDARKFRLDHASDWIVISAITSRQRRGFVECVATIGGDRRGRERRFLVSDVEYDPGRHGFVIDPARHETYIGPSSFIGRVG</sequence>
<evidence type="ECO:0000313" key="3">
    <source>
        <dbReference type="Proteomes" id="UP000273982"/>
    </source>
</evidence>
<dbReference type="AlphaFoldDB" id="A0A3G8MC30"/>
<evidence type="ECO:0000313" key="2">
    <source>
        <dbReference type="EMBL" id="AZG78770.1"/>
    </source>
</evidence>
<geneLocation type="plasmid" evidence="3">
    <name>pgw6_1</name>
</geneLocation>
<feature type="domain" description="DUF7007" evidence="1">
    <location>
        <begin position="96"/>
        <end position="209"/>
    </location>
</feature>
<name>A0A3G8MC30_9HYPH</name>
<evidence type="ECO:0000259" key="1">
    <source>
        <dbReference type="Pfam" id="PF22653"/>
    </source>
</evidence>
<protein>
    <recommendedName>
        <fullName evidence="1">DUF7007 domain-containing protein</fullName>
    </recommendedName>
</protein>
<proteinExistence type="predicted"/>
<dbReference type="InterPro" id="IPR054276">
    <property type="entry name" value="DUF7007"/>
</dbReference>
<reference evidence="2 3" key="1">
    <citation type="submission" date="2018-11" db="EMBL/GenBank/DDBJ databases">
        <title>Genome squencing of methanotrophic bacteria isolated from alkaline groundwater in Korea.</title>
        <authorList>
            <person name="Nguyen L.N."/>
        </authorList>
    </citation>
    <scope>NUCLEOTIDE SEQUENCE [LARGE SCALE GENOMIC DNA]</scope>
    <source>
        <strain evidence="2 3">GW6</strain>
        <plasmid evidence="3">pgw6_1</plasmid>
    </source>
</reference>
<dbReference type="KEGG" id="mros:EHO51_18180"/>
<accession>A0A3G8MC30</accession>
<gene>
    <name evidence="2" type="ORF">EHO51_18180</name>
</gene>
<organism evidence="2 3">
    <name type="scientific">Methylocystis rosea</name>
    <dbReference type="NCBI Taxonomy" id="173366"/>
    <lineage>
        <taxon>Bacteria</taxon>
        <taxon>Pseudomonadati</taxon>
        <taxon>Pseudomonadota</taxon>
        <taxon>Alphaproteobacteria</taxon>
        <taxon>Hyphomicrobiales</taxon>
        <taxon>Methylocystaceae</taxon>
        <taxon>Methylocystis</taxon>
    </lineage>
</organism>
<dbReference type="RefSeq" id="WP_124740281.1">
    <property type="nucleotide sequence ID" value="NZ_CP034087.1"/>
</dbReference>
<dbReference type="Pfam" id="PF22653">
    <property type="entry name" value="DUF7007"/>
    <property type="match status" value="1"/>
</dbReference>
<keyword evidence="2" id="KW-0614">Plasmid</keyword>
<dbReference type="EMBL" id="CP034087">
    <property type="protein sequence ID" value="AZG78770.1"/>
    <property type="molecule type" value="Genomic_DNA"/>
</dbReference>
<dbReference type="Proteomes" id="UP000273982">
    <property type="component" value="Plasmid pGW6_1"/>
</dbReference>